<dbReference type="Pfam" id="PF04860">
    <property type="entry name" value="Phage_portal"/>
    <property type="match status" value="1"/>
</dbReference>
<accession>A0A6M3L4W6</accession>
<feature type="compositionally biased region" description="Basic and acidic residues" evidence="1">
    <location>
        <begin position="646"/>
        <end position="657"/>
    </location>
</feature>
<dbReference type="Pfam" id="PF04233">
    <property type="entry name" value="Phage_Mu_F"/>
    <property type="match status" value="1"/>
</dbReference>
<dbReference type="InterPro" id="IPR006427">
    <property type="entry name" value="Portal_HK97"/>
</dbReference>
<proteinExistence type="predicted"/>
<feature type="region of interest" description="Disordered" evidence="1">
    <location>
        <begin position="646"/>
        <end position="669"/>
    </location>
</feature>
<sequence length="703" mass="79523">MKLSDYLPRLYIPALKGPTVKASLGRVLGVGDAIGGATTFSPEVYGEYYHRSTWAYSAIKLRADSVGSARMIVMQRGADGKLTPVPDSHELQQMFDYVNPWWTRSDLWRATETYLSLWGKAFWYIETDSSGKKSIWPLRPDRTKVVPGPGNSPVKYIKGYLYEHGGRSTAFEPNEIVWFRYFNPLDEFEGHSPVAAARQSLDMGADAVRFNRYFFKNAATPQDVIFRSEHHITDDLYDEFMERLEARHRSPDKAHRPMLLGDGMDAKRLGMNQRDMEFLATLNFTVQEAARVWRVWPQMLMSEEGTTFTNVSEAIQDFWMATISSEWAFLEAEVNELLIPALGAADDLVVAFDTANVPAIQRILAQEDDRALKRVEKGAMTINEYREERGLPAVLWGDVWWAQNNLVPIEDDTPPEVPGLAPAAALGEAALTLGHPGTRRSLRPRHPREDPTFSEAFEKALSTREQQFKTMQRSLFDDQRRNVLHRLEVMQNRTFKTKAIREKAMADELFDPTEWTEVYTKTGTPVFKNAVDGAGRSAASRFRLPPFDPNDPAVGAWIKERTAWWTGRVNEETAKLLAQEITAAAQAGESIPLIQARVEKVFRFADAVRSEKIARTEMIAASNEGHLIEYDQSKMVDEKEWLTSLDGRERDDHREANGQKVPLGTPFMVGGEKLDGPGLGHRPENNVNCRCVAIPVIREPITN</sequence>
<feature type="domain" description="Phage head morphogenesis" evidence="2">
    <location>
        <begin position="578"/>
        <end position="694"/>
    </location>
</feature>
<dbReference type="NCBIfam" id="TIGR01537">
    <property type="entry name" value="portal_HK97"/>
    <property type="match status" value="1"/>
</dbReference>
<dbReference type="EMBL" id="MT142858">
    <property type="protein sequence ID" value="QJA89640.1"/>
    <property type="molecule type" value="Genomic_DNA"/>
</dbReference>
<dbReference type="InterPro" id="IPR006528">
    <property type="entry name" value="Phage_head_morphogenesis_dom"/>
</dbReference>
<dbReference type="InterPro" id="IPR006944">
    <property type="entry name" value="Phage/GTA_portal"/>
</dbReference>
<organism evidence="3">
    <name type="scientific">viral metagenome</name>
    <dbReference type="NCBI Taxonomy" id="1070528"/>
    <lineage>
        <taxon>unclassified sequences</taxon>
        <taxon>metagenomes</taxon>
        <taxon>organismal metagenomes</taxon>
    </lineage>
</organism>
<name>A0A6M3L4W6_9ZZZZ</name>
<protein>
    <submittedName>
        <fullName evidence="3">Putative portal protein</fullName>
    </submittedName>
</protein>
<dbReference type="AlphaFoldDB" id="A0A6M3L4W6"/>
<evidence type="ECO:0000256" key="1">
    <source>
        <dbReference type="SAM" id="MobiDB-lite"/>
    </source>
</evidence>
<reference evidence="3" key="1">
    <citation type="submission" date="2020-03" db="EMBL/GenBank/DDBJ databases">
        <title>The deep terrestrial virosphere.</title>
        <authorList>
            <person name="Holmfeldt K."/>
            <person name="Nilsson E."/>
            <person name="Simone D."/>
            <person name="Lopez-Fernandez M."/>
            <person name="Wu X."/>
            <person name="de Brujin I."/>
            <person name="Lundin D."/>
            <person name="Andersson A."/>
            <person name="Bertilsson S."/>
            <person name="Dopson M."/>
        </authorList>
    </citation>
    <scope>NUCLEOTIDE SEQUENCE</scope>
    <source>
        <strain evidence="3">MM415B02521</strain>
    </source>
</reference>
<evidence type="ECO:0000313" key="3">
    <source>
        <dbReference type="EMBL" id="QJA89640.1"/>
    </source>
</evidence>
<gene>
    <name evidence="3" type="ORF">MM415B02521_0006</name>
</gene>
<evidence type="ECO:0000259" key="2">
    <source>
        <dbReference type="Pfam" id="PF04233"/>
    </source>
</evidence>